<dbReference type="PRINTS" id="PR00081">
    <property type="entry name" value="GDHRDH"/>
</dbReference>
<comment type="caution">
    <text evidence="2">The sequence shown here is derived from an EMBL/GenBank/DDBJ whole genome shotgun (WGS) entry which is preliminary data.</text>
</comment>
<gene>
    <name evidence="2" type="ORF">HMPREF9336_03363</name>
</gene>
<accession>E5XV41</accession>
<evidence type="ECO:0000256" key="1">
    <source>
        <dbReference type="ARBA" id="ARBA00023002"/>
    </source>
</evidence>
<evidence type="ECO:0000313" key="3">
    <source>
        <dbReference type="Proteomes" id="UP000004816"/>
    </source>
</evidence>
<dbReference type="OrthoDB" id="4449798at2"/>
<dbReference type="PANTHER" id="PTHR43157">
    <property type="entry name" value="PHOSPHATIDYLINOSITOL-GLYCAN BIOSYNTHESIS CLASS F PROTEIN-RELATED"/>
    <property type="match status" value="1"/>
</dbReference>
<protein>
    <recommendedName>
        <fullName evidence="4">Short-chain dehydrogenase</fullName>
    </recommendedName>
</protein>
<dbReference type="InterPro" id="IPR036291">
    <property type="entry name" value="NAD(P)-bd_dom_sf"/>
</dbReference>
<dbReference type="AlphaFoldDB" id="E5XV41"/>
<dbReference type="PANTHER" id="PTHR43157:SF31">
    <property type="entry name" value="PHOSPHATIDYLINOSITOL-GLYCAN BIOSYNTHESIS CLASS F PROTEIN"/>
    <property type="match status" value="1"/>
</dbReference>
<dbReference type="EMBL" id="ACZI02000001">
    <property type="protein sequence ID" value="EFV11746.1"/>
    <property type="molecule type" value="Genomic_DNA"/>
</dbReference>
<evidence type="ECO:0000313" key="2">
    <source>
        <dbReference type="EMBL" id="EFV11746.1"/>
    </source>
</evidence>
<dbReference type="Pfam" id="PF00106">
    <property type="entry name" value="adh_short"/>
    <property type="match status" value="1"/>
</dbReference>
<dbReference type="Gene3D" id="3.40.50.720">
    <property type="entry name" value="NAD(P)-binding Rossmann-like Domain"/>
    <property type="match status" value="1"/>
</dbReference>
<dbReference type="eggNOG" id="COG1028">
    <property type="taxonomic scope" value="Bacteria"/>
</dbReference>
<organism evidence="2 3">
    <name type="scientific">Segniliparus rugosus (strain ATCC BAA-974 / DSM 45345 / CCUG 50838 / CIP 108380 / JCM 13579 / CDC 945)</name>
    <dbReference type="NCBI Taxonomy" id="679197"/>
    <lineage>
        <taxon>Bacteria</taxon>
        <taxon>Bacillati</taxon>
        <taxon>Actinomycetota</taxon>
        <taxon>Actinomycetes</taxon>
        <taxon>Mycobacteriales</taxon>
        <taxon>Segniliparaceae</taxon>
        <taxon>Segniliparus</taxon>
    </lineage>
</organism>
<keyword evidence="3" id="KW-1185">Reference proteome</keyword>
<name>E5XV41_SEGRC</name>
<sequence length="312" mass="33117">MSRQKWTEANVPDQSGRVAVITGSNTGLGFENARAFAQHGAKVVLAVRDVAKGEAAAAKIKALAPKADIVVQALDLTSLASVRKAAEELKASLPKIDLLINNAGVMMPPKRKTTQDGFELQFGVNHLGHFALTGLLLDKLLPVDGARVVTVSSIAHSNNPPKGGIKFDDPQWERSYLPQSAYGQSKLANLLFAYALDRRLKDAGKGLISTAAHPGVAGTDLGRQFGGLGKQLYERGSALFLNTAKVGALSQLRAAVDPTAKGAEYYGPPGPPGLAWRGHPVLARSSKIAHDVSVQERLWTLSEQLTGVTYSL</sequence>
<dbReference type="NCBIfam" id="NF004513">
    <property type="entry name" value="PRK05854.1"/>
    <property type="match status" value="1"/>
</dbReference>
<dbReference type="InterPro" id="IPR002347">
    <property type="entry name" value="SDR_fam"/>
</dbReference>
<dbReference type="Proteomes" id="UP000004816">
    <property type="component" value="Unassembled WGS sequence"/>
</dbReference>
<keyword evidence="1" id="KW-0560">Oxidoreductase</keyword>
<evidence type="ECO:0008006" key="4">
    <source>
        <dbReference type="Google" id="ProtNLM"/>
    </source>
</evidence>
<dbReference type="STRING" id="679197.HMPREF9336_03363"/>
<dbReference type="HOGENOM" id="CLU_010194_44_2_11"/>
<dbReference type="GO" id="GO:0016491">
    <property type="term" value="F:oxidoreductase activity"/>
    <property type="evidence" value="ECO:0007669"/>
    <property type="project" value="UniProtKB-KW"/>
</dbReference>
<dbReference type="RefSeq" id="WP_007472319.1">
    <property type="nucleotide sequence ID" value="NZ_KI391953.1"/>
</dbReference>
<proteinExistence type="predicted"/>
<dbReference type="NCBIfam" id="NF004846">
    <property type="entry name" value="PRK06197.1"/>
    <property type="match status" value="1"/>
</dbReference>
<dbReference type="SUPFAM" id="SSF51735">
    <property type="entry name" value="NAD(P)-binding Rossmann-fold domains"/>
    <property type="match status" value="1"/>
</dbReference>
<reference evidence="2 3" key="1">
    <citation type="journal article" date="2011" name="Stand. Genomic Sci.">
        <title>High quality draft genome sequence of Segniliparus rugosus CDC 945(T)= (ATCC BAA-974(T)).</title>
        <authorList>
            <person name="Earl A.M."/>
            <person name="Desjardins C.A."/>
            <person name="Fitzgerald M.G."/>
            <person name="Arachchi H.M."/>
            <person name="Zeng Q."/>
            <person name="Mehta T."/>
            <person name="Griggs A."/>
            <person name="Birren B.W."/>
            <person name="Toney N.C."/>
            <person name="Carr J."/>
            <person name="Posey J."/>
            <person name="Butler W.R."/>
        </authorList>
    </citation>
    <scope>NUCLEOTIDE SEQUENCE [LARGE SCALE GENOMIC DNA]</scope>
    <source>
        <strain evidence="3">ATCC BAA-974 / DSM 45345 / CCUG 50838 / CIP 108380 / JCM 13579 / CDC 945</strain>
    </source>
</reference>